<dbReference type="Pfam" id="PF00672">
    <property type="entry name" value="HAMP"/>
    <property type="match status" value="1"/>
</dbReference>
<keyword evidence="3" id="KW-0807">Transducer</keyword>
<dbReference type="PROSITE" id="PS50885">
    <property type="entry name" value="HAMP"/>
    <property type="match status" value="2"/>
</dbReference>
<evidence type="ECO:0000256" key="4">
    <source>
        <dbReference type="SAM" id="Coils"/>
    </source>
</evidence>
<proteinExistence type="inferred from homology"/>
<feature type="coiled-coil region" evidence="4">
    <location>
        <begin position="251"/>
        <end position="278"/>
    </location>
</feature>
<gene>
    <name evidence="9" type="ORF">FHT02_003186</name>
</gene>
<feature type="transmembrane region" description="Helical" evidence="6">
    <location>
        <begin position="12"/>
        <end position="36"/>
    </location>
</feature>
<dbReference type="EMBL" id="JACIJF010000011">
    <property type="protein sequence ID" value="MBB5711933.1"/>
    <property type="molecule type" value="Genomic_DNA"/>
</dbReference>
<dbReference type="RefSeq" id="WP_246352448.1">
    <property type="nucleotide sequence ID" value="NZ_JACIJF010000011.1"/>
</dbReference>
<dbReference type="PRINTS" id="PR00260">
    <property type="entry name" value="CHEMTRNSDUCR"/>
</dbReference>
<dbReference type="SMART" id="SM00304">
    <property type="entry name" value="HAMP"/>
    <property type="match status" value="2"/>
</dbReference>
<dbReference type="Gene3D" id="6.10.340.10">
    <property type="match status" value="1"/>
</dbReference>
<dbReference type="InterPro" id="IPR004090">
    <property type="entry name" value="Chemotax_Me-accpt_rcpt"/>
</dbReference>
<evidence type="ECO:0000259" key="8">
    <source>
        <dbReference type="PROSITE" id="PS50885"/>
    </source>
</evidence>
<dbReference type="GO" id="GO:0007165">
    <property type="term" value="P:signal transduction"/>
    <property type="evidence" value="ECO:0007669"/>
    <property type="project" value="UniProtKB-KW"/>
</dbReference>
<dbReference type="GO" id="GO:0016020">
    <property type="term" value="C:membrane"/>
    <property type="evidence" value="ECO:0007669"/>
    <property type="project" value="InterPro"/>
</dbReference>
<organism evidence="9 10">
    <name type="scientific">Sphingomonas xinjiangensis</name>
    <dbReference type="NCBI Taxonomy" id="643568"/>
    <lineage>
        <taxon>Bacteria</taxon>
        <taxon>Pseudomonadati</taxon>
        <taxon>Pseudomonadota</taxon>
        <taxon>Alphaproteobacteria</taxon>
        <taxon>Sphingomonadales</taxon>
        <taxon>Sphingomonadaceae</taxon>
        <taxon>Sphingomonas</taxon>
    </lineage>
</organism>
<dbReference type="AlphaFoldDB" id="A0A840YRN2"/>
<feature type="region of interest" description="Disordered" evidence="5">
    <location>
        <begin position="569"/>
        <end position="614"/>
    </location>
</feature>
<dbReference type="InterPro" id="IPR004089">
    <property type="entry name" value="MCPsignal_dom"/>
</dbReference>
<feature type="domain" description="HAMP" evidence="8">
    <location>
        <begin position="267"/>
        <end position="319"/>
    </location>
</feature>
<keyword evidence="6" id="KW-0812">Transmembrane</keyword>
<accession>A0A840YRN2</accession>
<protein>
    <submittedName>
        <fullName evidence="9">Methyl-accepting chemotaxis protein</fullName>
    </submittedName>
</protein>
<evidence type="ECO:0000256" key="2">
    <source>
        <dbReference type="ARBA" id="ARBA00029447"/>
    </source>
</evidence>
<evidence type="ECO:0000256" key="1">
    <source>
        <dbReference type="ARBA" id="ARBA00022500"/>
    </source>
</evidence>
<dbReference type="SMART" id="SM00283">
    <property type="entry name" value="MA"/>
    <property type="match status" value="1"/>
</dbReference>
<dbReference type="InterPro" id="IPR051310">
    <property type="entry name" value="MCP_chemotaxis"/>
</dbReference>
<dbReference type="InterPro" id="IPR003660">
    <property type="entry name" value="HAMP_dom"/>
</dbReference>
<keyword evidence="4" id="KW-0175">Coiled coil</keyword>
<evidence type="ECO:0000256" key="6">
    <source>
        <dbReference type="SAM" id="Phobius"/>
    </source>
</evidence>
<dbReference type="Pfam" id="PF00015">
    <property type="entry name" value="MCPsignal"/>
    <property type="match status" value="1"/>
</dbReference>
<dbReference type="Proteomes" id="UP000527143">
    <property type="component" value="Unassembled WGS sequence"/>
</dbReference>
<comment type="caution">
    <text evidence="9">The sequence shown here is derived from an EMBL/GenBank/DDBJ whole genome shotgun (WGS) entry which is preliminary data.</text>
</comment>
<keyword evidence="1" id="KW-0145">Chemotaxis</keyword>
<comment type="similarity">
    <text evidence="2">Belongs to the methyl-accepting chemotaxis (MCP) protein family.</text>
</comment>
<keyword evidence="10" id="KW-1185">Reference proteome</keyword>
<keyword evidence="6" id="KW-0472">Membrane</keyword>
<dbReference type="PROSITE" id="PS50111">
    <property type="entry name" value="CHEMOTAXIS_TRANSDUC_2"/>
    <property type="match status" value="1"/>
</dbReference>
<sequence length="614" mass="64172">MLNSLPISRKLAGAFAAVIVIFAVVGSLVFLNLASLTEASQDKERSLRALQLTETMMSQVLEQQNGARGYAILGKEEFLKTYRENGDKFFETVRAFKEVSRSEEQQARVEVLAGHVRTLRGKLDNIAELAANPATRAEAQQKTGVKMLGDIRATLKELAAVQEARVQDRIAAEEAAAAASRLAIWTGGFASLGLALFLAWFLSRNVAKPIGALTCVMKALASGDSGVQVEGTARGDELGGMAKAVLVFRDAAVEKQKADAAKAEADAEQQRVVQALESNLSKLAAGDLRATITEQFSPSYESVRTNFNAALASLRDLIGSVSESAAAIRTGSGEIAQASEDLARRTEANAASLEETSAAVTQMDGRLRATADAAKRTVVRADGAISTVEGGRAIADEAVQAMARVADGAKGIDSVIEGLDKIAFQTRVLAMNAAVEAGRAGEAGRGFAVVADLVSALAMRSEEEAARARDQLTATQIDIVAAVTMVEKVDGALANISGDVAEVHSLLGQMATDNQAQSTAITEISVAIGTMDQSTQQNAAMVEQTSAAARNLSSEVLALAEQAAKFETGGGAAGPKSFKPIAPGRAKPAGGYHSPVKPLPVSISPQAGDDWTNF</sequence>
<feature type="domain" description="HAMP" evidence="8">
    <location>
        <begin position="204"/>
        <end position="257"/>
    </location>
</feature>
<evidence type="ECO:0000259" key="7">
    <source>
        <dbReference type="PROSITE" id="PS50111"/>
    </source>
</evidence>
<dbReference type="InterPro" id="IPR007891">
    <property type="entry name" value="CHASE3"/>
</dbReference>
<evidence type="ECO:0000313" key="9">
    <source>
        <dbReference type="EMBL" id="MBB5711933.1"/>
    </source>
</evidence>
<evidence type="ECO:0000313" key="10">
    <source>
        <dbReference type="Proteomes" id="UP000527143"/>
    </source>
</evidence>
<reference evidence="9 10" key="1">
    <citation type="submission" date="2020-08" db="EMBL/GenBank/DDBJ databases">
        <title>Genomic Encyclopedia of Type Strains, Phase IV (KMG-IV): sequencing the most valuable type-strain genomes for metagenomic binning, comparative biology and taxonomic classification.</title>
        <authorList>
            <person name="Goeker M."/>
        </authorList>
    </citation>
    <scope>NUCLEOTIDE SEQUENCE [LARGE SCALE GENOMIC DNA]</scope>
    <source>
        <strain evidence="9 10">DSM 26736</strain>
    </source>
</reference>
<dbReference type="PANTHER" id="PTHR43531:SF11">
    <property type="entry name" value="METHYL-ACCEPTING CHEMOTAXIS PROTEIN 3"/>
    <property type="match status" value="1"/>
</dbReference>
<dbReference type="Gene3D" id="1.10.287.950">
    <property type="entry name" value="Methyl-accepting chemotaxis protein"/>
    <property type="match status" value="1"/>
</dbReference>
<dbReference type="GO" id="GO:0006935">
    <property type="term" value="P:chemotaxis"/>
    <property type="evidence" value="ECO:0007669"/>
    <property type="project" value="UniProtKB-KW"/>
</dbReference>
<dbReference type="SUPFAM" id="SSF58104">
    <property type="entry name" value="Methyl-accepting chemotaxis protein (MCP) signaling domain"/>
    <property type="match status" value="1"/>
</dbReference>
<dbReference type="PANTHER" id="PTHR43531">
    <property type="entry name" value="PROTEIN ICFG"/>
    <property type="match status" value="1"/>
</dbReference>
<dbReference type="SUPFAM" id="SSF158472">
    <property type="entry name" value="HAMP domain-like"/>
    <property type="match status" value="1"/>
</dbReference>
<feature type="domain" description="Methyl-accepting transducer" evidence="7">
    <location>
        <begin position="324"/>
        <end position="553"/>
    </location>
</feature>
<evidence type="ECO:0000256" key="5">
    <source>
        <dbReference type="SAM" id="MobiDB-lite"/>
    </source>
</evidence>
<dbReference type="GO" id="GO:0004888">
    <property type="term" value="F:transmembrane signaling receptor activity"/>
    <property type="evidence" value="ECO:0007669"/>
    <property type="project" value="InterPro"/>
</dbReference>
<feature type="transmembrane region" description="Helical" evidence="6">
    <location>
        <begin position="182"/>
        <end position="202"/>
    </location>
</feature>
<name>A0A840YRN2_9SPHN</name>
<keyword evidence="6" id="KW-1133">Transmembrane helix</keyword>
<dbReference type="Pfam" id="PF05227">
    <property type="entry name" value="CHASE3"/>
    <property type="match status" value="1"/>
</dbReference>
<evidence type="ECO:0000256" key="3">
    <source>
        <dbReference type="PROSITE-ProRule" id="PRU00284"/>
    </source>
</evidence>